<gene>
    <name evidence="4" type="ORF">F7D25_02270</name>
</gene>
<dbReference type="RefSeq" id="WP_117661680.1">
    <property type="nucleotide sequence ID" value="NZ_CABOGV010000004.1"/>
</dbReference>
<dbReference type="PANTHER" id="PTHR30576:SF0">
    <property type="entry name" value="UNDECAPRENYL-PHOSPHATE N-ACETYLGALACTOSAMINYL 1-PHOSPHATE TRANSFERASE-RELATED"/>
    <property type="match status" value="1"/>
</dbReference>
<dbReference type="GO" id="GO:0016780">
    <property type="term" value="F:phosphotransferase activity, for other substituted phosphate groups"/>
    <property type="evidence" value="ECO:0007669"/>
    <property type="project" value="TreeGrafter"/>
</dbReference>
<keyword evidence="2" id="KW-0812">Transmembrane</keyword>
<feature type="domain" description="Bacterial sugar transferase" evidence="3">
    <location>
        <begin position="23"/>
        <end position="206"/>
    </location>
</feature>
<dbReference type="InterPro" id="IPR003362">
    <property type="entry name" value="Bact_transf"/>
</dbReference>
<name>A0A6G1VI78_9BACT</name>
<evidence type="ECO:0000256" key="2">
    <source>
        <dbReference type="SAM" id="Phobius"/>
    </source>
</evidence>
<accession>A0A6G1VI78</accession>
<evidence type="ECO:0000256" key="1">
    <source>
        <dbReference type="ARBA" id="ARBA00006464"/>
    </source>
</evidence>
<keyword evidence="2" id="KW-1133">Transmembrane helix</keyword>
<comment type="similarity">
    <text evidence="1">Belongs to the bacterial sugar transferase family.</text>
</comment>
<dbReference type="AlphaFoldDB" id="A0A6G1VI78"/>
<dbReference type="Pfam" id="PF02397">
    <property type="entry name" value="Bac_transf"/>
    <property type="match status" value="1"/>
</dbReference>
<feature type="transmembrane region" description="Helical" evidence="2">
    <location>
        <begin position="28"/>
        <end position="49"/>
    </location>
</feature>
<sequence length="211" mass="24914">MRNSIVKTKVIADGMSAMERNVKRAGDFLLAAISLLLVSPLMLLIYIMVRCEDGGPAIFKQERIGRFGRPFNIYKFRSMTVDAEKNGPQLCSHKKDKRLTRIGKFLRKHHLDELPQLWNVICGDMSFIGPRPERKFYIDQIMERDPRYKNLYQIRPGVTSYATLYNGYTDTMEKMLRRLDMDLYYLEHRSWWFDARILGKTFIKIIFGRVF</sequence>
<dbReference type="EMBL" id="VZAH01000020">
    <property type="protein sequence ID" value="MQP13256.1"/>
    <property type="molecule type" value="Genomic_DNA"/>
</dbReference>
<protein>
    <submittedName>
        <fullName evidence="4">Sugar transferase</fullName>
    </submittedName>
</protein>
<keyword evidence="4" id="KW-0808">Transferase</keyword>
<comment type="caution">
    <text evidence="4">The sequence shown here is derived from an EMBL/GenBank/DDBJ whole genome shotgun (WGS) entry which is preliminary data.</text>
</comment>
<evidence type="ECO:0000259" key="3">
    <source>
        <dbReference type="Pfam" id="PF02397"/>
    </source>
</evidence>
<dbReference type="Proteomes" id="UP000477980">
    <property type="component" value="Unassembled WGS sequence"/>
</dbReference>
<reference evidence="4 5" key="1">
    <citation type="submission" date="2019-09" db="EMBL/GenBank/DDBJ databases">
        <title>Distinct polysaccharide growth profiles of human intestinal Prevotella copri isolates.</title>
        <authorList>
            <person name="Fehlner-Peach H."/>
            <person name="Magnabosco C."/>
            <person name="Raghavan V."/>
            <person name="Scher J.U."/>
            <person name="Tett A."/>
            <person name="Cox L.M."/>
            <person name="Gottsegen C."/>
            <person name="Watters A."/>
            <person name="Wiltshire- Gordon J.D."/>
            <person name="Segata N."/>
            <person name="Bonneau R."/>
            <person name="Littman D.R."/>
        </authorList>
    </citation>
    <scope>NUCLEOTIDE SEQUENCE [LARGE SCALE GENOMIC DNA]</scope>
    <source>
        <strain evidence="5">iAA917</strain>
    </source>
</reference>
<proteinExistence type="inferred from homology"/>
<dbReference type="PANTHER" id="PTHR30576">
    <property type="entry name" value="COLANIC BIOSYNTHESIS UDP-GLUCOSE LIPID CARRIER TRANSFERASE"/>
    <property type="match status" value="1"/>
</dbReference>
<keyword evidence="2" id="KW-0472">Membrane</keyword>
<evidence type="ECO:0000313" key="4">
    <source>
        <dbReference type="EMBL" id="MQP13256.1"/>
    </source>
</evidence>
<evidence type="ECO:0000313" key="5">
    <source>
        <dbReference type="Proteomes" id="UP000477980"/>
    </source>
</evidence>
<dbReference type="OrthoDB" id="9808602at2"/>
<organism evidence="4 5">
    <name type="scientific">Segatella copri</name>
    <dbReference type="NCBI Taxonomy" id="165179"/>
    <lineage>
        <taxon>Bacteria</taxon>
        <taxon>Pseudomonadati</taxon>
        <taxon>Bacteroidota</taxon>
        <taxon>Bacteroidia</taxon>
        <taxon>Bacteroidales</taxon>
        <taxon>Prevotellaceae</taxon>
        <taxon>Segatella</taxon>
    </lineage>
</organism>